<evidence type="ECO:0000313" key="11">
    <source>
        <dbReference type="Proteomes" id="UP000006860"/>
    </source>
</evidence>
<dbReference type="AlphaFoldDB" id="F0SG98"/>
<feature type="chain" id="PRO_5003256936" evidence="8">
    <location>
        <begin position="26"/>
        <end position="475"/>
    </location>
</feature>
<dbReference type="PANTHER" id="PTHR42693">
    <property type="entry name" value="ARYLSULFATASE FAMILY MEMBER"/>
    <property type="match status" value="1"/>
</dbReference>
<feature type="domain" description="Sulfatase N-terminal" evidence="9">
    <location>
        <begin position="32"/>
        <end position="352"/>
    </location>
</feature>
<dbReference type="RefSeq" id="WP_013628167.1">
    <property type="nucleotide sequence ID" value="NC_015174.1"/>
</dbReference>
<dbReference type="CDD" id="cd16144">
    <property type="entry name" value="ARS_like"/>
    <property type="match status" value="1"/>
</dbReference>
<evidence type="ECO:0000256" key="5">
    <source>
        <dbReference type="ARBA" id="ARBA00022801"/>
    </source>
</evidence>
<dbReference type="GO" id="GO:0004065">
    <property type="term" value="F:arylsulfatase activity"/>
    <property type="evidence" value="ECO:0007669"/>
    <property type="project" value="TreeGrafter"/>
</dbReference>
<evidence type="ECO:0000256" key="6">
    <source>
        <dbReference type="ARBA" id="ARBA00022837"/>
    </source>
</evidence>
<protein>
    <submittedName>
        <fullName evidence="10">Sulfatase</fullName>
    </submittedName>
</protein>
<keyword evidence="3" id="KW-0479">Metal-binding</keyword>
<keyword evidence="5" id="KW-0378">Hydrolase</keyword>
<dbReference type="SUPFAM" id="SSF53649">
    <property type="entry name" value="Alkaline phosphatase-like"/>
    <property type="match status" value="1"/>
</dbReference>
<evidence type="ECO:0000256" key="2">
    <source>
        <dbReference type="ARBA" id="ARBA00008779"/>
    </source>
</evidence>
<sequence length="475" mass="52471">MRRGWSAVAMFVCGLLLAVSSSVDAADRPDAPNILLILTDDHGWSQLSERMDPRVAESLSTYLETPNMNRLANGGMRFTSGYSPAPLCTPTRRSILCGAATGRCGSEFKSDWVPSEHMTIPKALKQANDKYRCAHFGKWGEQMISTPEECGYDESDGMTGNNTGGMPRTLGVNGSHNDGPPHFIDNKDPKRSVTVTDRAIRFMDNQNKAGHPFYCQVSYYAQHLSVVCKEDSLEKYEQKGTPDRGYTQAWAAMLEDLDNNVGRLLDAIEKLEAEENTYVFFTADNGGRGTVPGGDTSRTETNHPLTGSKHSLYEGGIRVPFLARGPGIKQNSVCHQPVVGYDFLPTFYSLAGGKPNRKNLTGDVDGTSFAPLFAQPGSPLQRPQEAVFFHRPFRSFSAVREGNYKLMLFWKPNGDVSHVELYDVGENPTEEGRNIADKQPEKAEAMKTKLLAFLDSVAAETPQDNPKKKRKNRAK</sequence>
<keyword evidence="4 8" id="KW-0732">Signal</keyword>
<feature type="region of interest" description="Disordered" evidence="7">
    <location>
        <begin position="456"/>
        <end position="475"/>
    </location>
</feature>
<proteinExistence type="inferred from homology"/>
<comment type="similarity">
    <text evidence="2">Belongs to the sulfatase family.</text>
</comment>
<dbReference type="Proteomes" id="UP000006860">
    <property type="component" value="Chromosome"/>
</dbReference>
<evidence type="ECO:0000256" key="4">
    <source>
        <dbReference type="ARBA" id="ARBA00022729"/>
    </source>
</evidence>
<keyword evidence="11" id="KW-1185">Reference proteome</keyword>
<reference evidence="11" key="1">
    <citation type="submission" date="2011-02" db="EMBL/GenBank/DDBJ databases">
        <title>The complete genome of Planctomyces brasiliensis DSM 5305.</title>
        <authorList>
            <person name="Lucas S."/>
            <person name="Copeland A."/>
            <person name="Lapidus A."/>
            <person name="Bruce D."/>
            <person name="Goodwin L."/>
            <person name="Pitluck S."/>
            <person name="Kyrpides N."/>
            <person name="Mavromatis K."/>
            <person name="Pagani I."/>
            <person name="Ivanova N."/>
            <person name="Ovchinnikova G."/>
            <person name="Lu M."/>
            <person name="Detter J.C."/>
            <person name="Han C."/>
            <person name="Land M."/>
            <person name="Hauser L."/>
            <person name="Markowitz V."/>
            <person name="Cheng J.-F."/>
            <person name="Hugenholtz P."/>
            <person name="Woyke T."/>
            <person name="Wu D."/>
            <person name="Tindall B."/>
            <person name="Pomrenke H.G."/>
            <person name="Brambilla E."/>
            <person name="Klenk H.-P."/>
            <person name="Eisen J.A."/>
        </authorList>
    </citation>
    <scope>NUCLEOTIDE SEQUENCE [LARGE SCALE GENOMIC DNA]</scope>
    <source>
        <strain evidence="11">ATCC 49424 / DSM 5305 / JCM 21570 / NBRC 103401 / IFAM 1448</strain>
    </source>
</reference>
<dbReference type="Gene3D" id="3.30.1120.10">
    <property type="match status" value="1"/>
</dbReference>
<dbReference type="InterPro" id="IPR000917">
    <property type="entry name" value="Sulfatase_N"/>
</dbReference>
<evidence type="ECO:0000313" key="10">
    <source>
        <dbReference type="EMBL" id="ADY59440.1"/>
    </source>
</evidence>
<dbReference type="PANTHER" id="PTHR42693:SF42">
    <property type="entry name" value="ARYLSULFATASE G"/>
    <property type="match status" value="1"/>
</dbReference>
<dbReference type="EMBL" id="CP002546">
    <property type="protein sequence ID" value="ADY59440.1"/>
    <property type="molecule type" value="Genomic_DNA"/>
</dbReference>
<gene>
    <name evidence="10" type="ordered locus">Plabr_1830</name>
</gene>
<accession>F0SG98</accession>
<keyword evidence="6" id="KW-0106">Calcium</keyword>
<name>F0SG98_RUBBR</name>
<dbReference type="HOGENOM" id="CLU_006332_10_4_0"/>
<dbReference type="eggNOG" id="COG3119">
    <property type="taxonomic scope" value="Bacteria"/>
</dbReference>
<dbReference type="Pfam" id="PF00884">
    <property type="entry name" value="Sulfatase"/>
    <property type="match status" value="1"/>
</dbReference>
<evidence type="ECO:0000256" key="7">
    <source>
        <dbReference type="SAM" id="MobiDB-lite"/>
    </source>
</evidence>
<evidence type="ECO:0000256" key="3">
    <source>
        <dbReference type="ARBA" id="ARBA00022723"/>
    </source>
</evidence>
<dbReference type="KEGG" id="pbs:Plabr_1830"/>
<dbReference type="Gene3D" id="3.40.720.10">
    <property type="entry name" value="Alkaline Phosphatase, subunit A"/>
    <property type="match status" value="1"/>
</dbReference>
<organism evidence="10 11">
    <name type="scientific">Rubinisphaera brasiliensis (strain ATCC 49424 / DSM 5305 / JCM 21570 / IAM 15109 / NBRC 103401 / IFAM 1448)</name>
    <name type="common">Planctomyces brasiliensis</name>
    <dbReference type="NCBI Taxonomy" id="756272"/>
    <lineage>
        <taxon>Bacteria</taxon>
        <taxon>Pseudomonadati</taxon>
        <taxon>Planctomycetota</taxon>
        <taxon>Planctomycetia</taxon>
        <taxon>Planctomycetales</taxon>
        <taxon>Planctomycetaceae</taxon>
        <taxon>Rubinisphaera</taxon>
    </lineage>
</organism>
<feature type="region of interest" description="Disordered" evidence="7">
    <location>
        <begin position="289"/>
        <end position="308"/>
    </location>
</feature>
<evidence type="ECO:0000256" key="8">
    <source>
        <dbReference type="SAM" id="SignalP"/>
    </source>
</evidence>
<dbReference type="STRING" id="756272.Plabr_1830"/>
<comment type="cofactor">
    <cofactor evidence="1">
        <name>Ca(2+)</name>
        <dbReference type="ChEBI" id="CHEBI:29108"/>
    </cofactor>
</comment>
<dbReference type="GO" id="GO:0046872">
    <property type="term" value="F:metal ion binding"/>
    <property type="evidence" value="ECO:0007669"/>
    <property type="project" value="UniProtKB-KW"/>
</dbReference>
<feature type="signal peptide" evidence="8">
    <location>
        <begin position="1"/>
        <end position="25"/>
    </location>
</feature>
<dbReference type="InterPro" id="IPR050738">
    <property type="entry name" value="Sulfatase"/>
</dbReference>
<dbReference type="InterPro" id="IPR017850">
    <property type="entry name" value="Alkaline_phosphatase_core_sf"/>
</dbReference>
<evidence type="ECO:0000256" key="1">
    <source>
        <dbReference type="ARBA" id="ARBA00001913"/>
    </source>
</evidence>
<evidence type="ECO:0000259" key="9">
    <source>
        <dbReference type="Pfam" id="PF00884"/>
    </source>
</evidence>